<dbReference type="GO" id="GO:0000160">
    <property type="term" value="P:phosphorelay signal transduction system"/>
    <property type="evidence" value="ECO:0007669"/>
    <property type="project" value="InterPro"/>
</dbReference>
<dbReference type="InterPro" id="IPR001789">
    <property type="entry name" value="Sig_transdc_resp-reg_receiver"/>
</dbReference>
<organism evidence="3 4">
    <name type="scientific">Dinoroseobacter shibae (strain DSM 16493 / NCIMB 14021 / DFL 12)</name>
    <dbReference type="NCBI Taxonomy" id="398580"/>
    <lineage>
        <taxon>Bacteria</taxon>
        <taxon>Pseudomonadati</taxon>
        <taxon>Pseudomonadota</taxon>
        <taxon>Alphaproteobacteria</taxon>
        <taxon>Rhodobacterales</taxon>
        <taxon>Roseobacteraceae</taxon>
        <taxon>Dinoroseobacter</taxon>
    </lineage>
</organism>
<dbReference type="HOGENOM" id="CLU_2933962_0_0_5"/>
<dbReference type="eggNOG" id="COG4566">
    <property type="taxonomic scope" value="Bacteria"/>
</dbReference>
<evidence type="ECO:0000313" key="3">
    <source>
        <dbReference type="EMBL" id="ABV92260.1"/>
    </source>
</evidence>
<dbReference type="EMBL" id="CP000830">
    <property type="protein sequence ID" value="ABV92260.1"/>
    <property type="molecule type" value="Genomic_DNA"/>
</dbReference>
<dbReference type="SUPFAM" id="SSF52172">
    <property type="entry name" value="CheY-like"/>
    <property type="match status" value="1"/>
</dbReference>
<dbReference type="InterPro" id="IPR011006">
    <property type="entry name" value="CheY-like_superfamily"/>
</dbReference>
<reference evidence="4" key="1">
    <citation type="journal article" date="2010" name="ISME J.">
        <title>The complete genome sequence of the algal symbiont Dinoroseobacter shibae: a hitchhiker's guide to life in the sea.</title>
        <authorList>
            <person name="Wagner-Dobler I."/>
            <person name="Ballhausen B."/>
            <person name="Berger M."/>
            <person name="Brinkhoff T."/>
            <person name="Buchholz I."/>
            <person name="Bunk B."/>
            <person name="Cypionka H."/>
            <person name="Daniel R."/>
            <person name="Drepper T."/>
            <person name="Gerdts G."/>
            <person name="Hahnke S."/>
            <person name="Han C."/>
            <person name="Jahn D."/>
            <person name="Kalhoefer D."/>
            <person name="Kiss H."/>
            <person name="Klenk H.P."/>
            <person name="Kyrpides N."/>
            <person name="Liebl W."/>
            <person name="Liesegang H."/>
            <person name="Meincke L."/>
            <person name="Pati A."/>
            <person name="Petersen J."/>
            <person name="Piekarski T."/>
            <person name="Pommerenke C."/>
            <person name="Pradella S."/>
            <person name="Pukall R."/>
            <person name="Rabus R."/>
            <person name="Stackebrandt E."/>
            <person name="Thole S."/>
            <person name="Thompson L."/>
            <person name="Tielen P."/>
            <person name="Tomasch J."/>
            <person name="von Jan M."/>
            <person name="Wanphrut N."/>
            <person name="Wichels A."/>
            <person name="Zech H."/>
            <person name="Simon M."/>
        </authorList>
    </citation>
    <scope>NUCLEOTIDE SEQUENCE [LARGE SCALE GENOMIC DNA]</scope>
    <source>
        <strain evidence="4">DSM 16493 / NCIMB 14021 / DFL 12</strain>
    </source>
</reference>
<dbReference type="Pfam" id="PF00072">
    <property type="entry name" value="Response_reg"/>
    <property type="match status" value="1"/>
</dbReference>
<evidence type="ECO:0000256" key="1">
    <source>
        <dbReference type="PROSITE-ProRule" id="PRU00169"/>
    </source>
</evidence>
<evidence type="ECO:0000313" key="4">
    <source>
        <dbReference type="Proteomes" id="UP000006833"/>
    </source>
</evidence>
<name>A8LNV2_DINSH</name>
<dbReference type="STRING" id="398580.Dshi_0514"/>
<dbReference type="Proteomes" id="UP000006833">
    <property type="component" value="Chromosome"/>
</dbReference>
<sequence length="60" mass="6763">MSAPESQECLVHIVEDDAAIRRALRRMIMRHGYEAIEHASGEAFMDGFDPDRIGCVIVDM</sequence>
<feature type="modified residue" description="4-aspartylphosphate" evidence="1">
    <location>
        <position position="59"/>
    </location>
</feature>
<dbReference type="Gene3D" id="3.40.50.2300">
    <property type="match status" value="1"/>
</dbReference>
<gene>
    <name evidence="3" type="ordered locus">Dshi_0514</name>
</gene>
<proteinExistence type="predicted"/>
<accession>A8LNV2</accession>
<feature type="domain" description="Response regulatory" evidence="2">
    <location>
        <begin position="10"/>
        <end position="60"/>
    </location>
</feature>
<keyword evidence="4" id="KW-1185">Reference proteome</keyword>
<dbReference type="AlphaFoldDB" id="A8LNV2"/>
<dbReference type="RefSeq" id="WP_012177192.1">
    <property type="nucleotide sequence ID" value="NC_009952.1"/>
</dbReference>
<protein>
    <submittedName>
        <fullName evidence="3">Response regulator receiver protein</fullName>
    </submittedName>
</protein>
<keyword evidence="1" id="KW-0597">Phosphoprotein</keyword>
<evidence type="ECO:0000259" key="2">
    <source>
        <dbReference type="PROSITE" id="PS50110"/>
    </source>
</evidence>
<dbReference type="KEGG" id="dsh:Dshi_0514"/>
<dbReference type="PROSITE" id="PS50110">
    <property type="entry name" value="RESPONSE_REGULATORY"/>
    <property type="match status" value="1"/>
</dbReference>